<dbReference type="InterPro" id="IPR006439">
    <property type="entry name" value="HAD-SF_hydro_IA"/>
</dbReference>
<dbReference type="InterPro" id="IPR052791">
    <property type="entry name" value="SSM1_domain"/>
</dbReference>
<dbReference type="AlphaFoldDB" id="A0AAV5A3S7"/>
<accession>A0AAV5A3S7</accession>
<dbReference type="Proteomes" id="UP001050691">
    <property type="component" value="Unassembled WGS sequence"/>
</dbReference>
<evidence type="ECO:0000313" key="2">
    <source>
        <dbReference type="Proteomes" id="UP001050691"/>
    </source>
</evidence>
<dbReference type="GO" id="GO:0008252">
    <property type="term" value="F:nucleotidase activity"/>
    <property type="evidence" value="ECO:0007669"/>
    <property type="project" value="TreeGrafter"/>
</dbReference>
<keyword evidence="2" id="KW-1185">Reference proteome</keyword>
<protein>
    <recommendedName>
        <fullName evidence="3">Pyrimidine 5-nucleotidase</fullName>
    </recommendedName>
</protein>
<dbReference type="NCBIfam" id="TIGR01509">
    <property type="entry name" value="HAD-SF-IA-v3"/>
    <property type="match status" value="1"/>
</dbReference>
<organism evidence="1 2">
    <name type="scientific">Clathrus columnatus</name>
    <dbReference type="NCBI Taxonomy" id="1419009"/>
    <lineage>
        <taxon>Eukaryota</taxon>
        <taxon>Fungi</taxon>
        <taxon>Dikarya</taxon>
        <taxon>Basidiomycota</taxon>
        <taxon>Agaricomycotina</taxon>
        <taxon>Agaricomycetes</taxon>
        <taxon>Phallomycetidae</taxon>
        <taxon>Phallales</taxon>
        <taxon>Clathraceae</taxon>
        <taxon>Clathrus</taxon>
    </lineage>
</organism>
<dbReference type="InterPro" id="IPR023214">
    <property type="entry name" value="HAD_sf"/>
</dbReference>
<dbReference type="NCBIfam" id="TIGR01993">
    <property type="entry name" value="Pyr-5-nucltdase"/>
    <property type="match status" value="1"/>
</dbReference>
<dbReference type="PANTHER" id="PTHR47438:SF1">
    <property type="entry name" value="PHOSPHATE METABOLISM PROTEIN 8-RELATED"/>
    <property type="match status" value="1"/>
</dbReference>
<dbReference type="Pfam" id="PF00702">
    <property type="entry name" value="Hydrolase"/>
    <property type="match status" value="1"/>
</dbReference>
<dbReference type="GO" id="GO:0009166">
    <property type="term" value="P:nucleotide catabolic process"/>
    <property type="evidence" value="ECO:0007669"/>
    <property type="project" value="TreeGrafter"/>
</dbReference>
<dbReference type="PANTHER" id="PTHR47438">
    <property type="entry name" value="PHOSPHATE METABOLISM PROTEIN 8-RELATED"/>
    <property type="match status" value="1"/>
</dbReference>
<dbReference type="InterPro" id="IPR010237">
    <property type="entry name" value="Pyr-5-nucltdase"/>
</dbReference>
<dbReference type="EMBL" id="BPWL01000002">
    <property type="protein sequence ID" value="GJJ07404.1"/>
    <property type="molecule type" value="Genomic_DNA"/>
</dbReference>
<gene>
    <name evidence="1" type="ORF">Clacol_001606</name>
</gene>
<dbReference type="SUPFAM" id="SSF56784">
    <property type="entry name" value="HAD-like"/>
    <property type="match status" value="1"/>
</dbReference>
<dbReference type="InterPro" id="IPR036412">
    <property type="entry name" value="HAD-like_sf"/>
</dbReference>
<reference evidence="1" key="1">
    <citation type="submission" date="2021-10" db="EMBL/GenBank/DDBJ databases">
        <title>De novo Genome Assembly of Clathrus columnatus (Basidiomycota, Fungi) Using Illumina and Nanopore Sequence Data.</title>
        <authorList>
            <person name="Ogiso-Tanaka E."/>
            <person name="Itagaki H."/>
            <person name="Hosoya T."/>
            <person name="Hosaka K."/>
        </authorList>
    </citation>
    <scope>NUCLEOTIDE SEQUENCE</scope>
    <source>
        <strain evidence="1">MO-923</strain>
    </source>
</reference>
<name>A0AAV5A3S7_9AGAM</name>
<dbReference type="Gene3D" id="1.10.150.450">
    <property type="match status" value="1"/>
</dbReference>
<evidence type="ECO:0008006" key="3">
    <source>
        <dbReference type="Google" id="ProtNLM"/>
    </source>
</evidence>
<evidence type="ECO:0000313" key="1">
    <source>
        <dbReference type="EMBL" id="GJJ07404.1"/>
    </source>
</evidence>
<comment type="caution">
    <text evidence="1">The sequence shown here is derived from an EMBL/GenBank/DDBJ whole genome shotgun (WGS) entry which is preliminary data.</text>
</comment>
<dbReference type="Gene3D" id="3.40.50.1000">
    <property type="entry name" value="HAD superfamily/HAD-like"/>
    <property type="match status" value="1"/>
</dbReference>
<proteinExistence type="predicted"/>
<sequence length="218" mass="25466">MVQLLTERIHSYFVNELGMPDEQAMVLHRDYYTKYGLALRGLLRHHDVDGLDFDKKCDQSLPLEDFLKPDPAIRRLLLDIDRTKARVWALTNAYITHARRVLHILKLDDLIEDIVYCDYSTKDFVCKPEIEYYTQALEKANVQDPSKCFFVDDNLQNVRAAKRVGWGSCVHYREPKETDSTPINQIETHEGVDATIESLEELRVIWPHIFKSARTDNE</sequence>
<dbReference type="GO" id="GO:0006206">
    <property type="term" value="P:pyrimidine nucleobase metabolic process"/>
    <property type="evidence" value="ECO:0007669"/>
    <property type="project" value="TreeGrafter"/>
</dbReference>